<reference evidence="2 3" key="1">
    <citation type="submission" date="2020-04" db="EMBL/GenBank/DDBJ databases">
        <title>Flammeovirga sp. SR4, a novel species isolated from seawater.</title>
        <authorList>
            <person name="Wang X."/>
        </authorList>
    </citation>
    <scope>NUCLEOTIDE SEQUENCE [LARGE SCALE GENOMIC DNA]</scope>
    <source>
        <strain evidence="2 3">ATCC 23126</strain>
    </source>
</reference>
<evidence type="ECO:0000259" key="1">
    <source>
        <dbReference type="Pfam" id="PF19573"/>
    </source>
</evidence>
<proteinExistence type="predicted"/>
<accession>A0A7X9P3I1</accession>
<sequence length="239" mass="27939">MNKELKYFLISCFFVTITLISNHKANAQYWVLSGGVGTAFYSGDVSPVPHPSDFRVGGKFSANYKIKNHFLWRTSLDLGWYTGNDAHYDKSFHQSRNASFENVMVNVATGFEYNFLNFREHKRKIDNFTPYFFMQLGVGAFPILNTTTTRADNIYYSVTLPLGIGFKKRITYYLDFGMEFSIVKPLWNDNTDSIFRGDITAPDREQTVYPTWRDNYYFLGFTLSYHIFNINCPQYKDRR</sequence>
<evidence type="ECO:0000313" key="3">
    <source>
        <dbReference type="Proteomes" id="UP000576082"/>
    </source>
</evidence>
<feature type="domain" description="DUF6089" evidence="1">
    <location>
        <begin position="13"/>
        <end position="232"/>
    </location>
</feature>
<comment type="caution">
    <text evidence="2">The sequence shown here is derived from an EMBL/GenBank/DDBJ whole genome shotgun (WGS) entry which is preliminary data.</text>
</comment>
<protein>
    <recommendedName>
        <fullName evidence="1">DUF6089 domain-containing protein</fullName>
    </recommendedName>
</protein>
<evidence type="ECO:0000313" key="2">
    <source>
        <dbReference type="EMBL" id="NME68377.1"/>
    </source>
</evidence>
<organism evidence="2 3">
    <name type="scientific">Flammeovirga aprica JL-4</name>
    <dbReference type="NCBI Taxonomy" id="694437"/>
    <lineage>
        <taxon>Bacteria</taxon>
        <taxon>Pseudomonadati</taxon>
        <taxon>Bacteroidota</taxon>
        <taxon>Cytophagia</taxon>
        <taxon>Cytophagales</taxon>
        <taxon>Flammeovirgaceae</taxon>
        <taxon>Flammeovirga</taxon>
    </lineage>
</organism>
<dbReference type="AlphaFoldDB" id="A0A7X9P3I1"/>
<dbReference type="RefSeq" id="WP_169656683.1">
    <property type="nucleotide sequence ID" value="NZ_JABANE010000023.1"/>
</dbReference>
<dbReference type="Pfam" id="PF19573">
    <property type="entry name" value="DUF6089"/>
    <property type="match status" value="1"/>
</dbReference>
<dbReference type="EMBL" id="JABANE010000023">
    <property type="protein sequence ID" value="NME68377.1"/>
    <property type="molecule type" value="Genomic_DNA"/>
</dbReference>
<keyword evidence="3" id="KW-1185">Reference proteome</keyword>
<dbReference type="InterPro" id="IPR045743">
    <property type="entry name" value="DUF6089"/>
</dbReference>
<gene>
    <name evidence="2" type="ORF">HHU12_10435</name>
</gene>
<dbReference type="Proteomes" id="UP000576082">
    <property type="component" value="Unassembled WGS sequence"/>
</dbReference>
<name>A0A7X9P3I1_9BACT</name>